<dbReference type="PANTHER" id="PTHR35983:SF1">
    <property type="entry name" value="UPF0166 PROTEIN TM_0021"/>
    <property type="match status" value="1"/>
</dbReference>
<dbReference type="Proteomes" id="UP000186308">
    <property type="component" value="Unassembled WGS sequence"/>
</dbReference>
<comment type="caution">
    <text evidence="2">The sequence shown here is derived from an EMBL/GenBank/DDBJ whole genome shotgun (WGS) entry which is preliminary data.</text>
</comment>
<dbReference type="RefSeq" id="WP_029311386.1">
    <property type="nucleotide sequence ID" value="NZ_DAOMCH010000020.1"/>
</dbReference>
<dbReference type="InterPro" id="IPR011322">
    <property type="entry name" value="N-reg_PII-like_a/b"/>
</dbReference>
<dbReference type="AlphaFoldDB" id="A0A8G2CI18"/>
<dbReference type="InterPro" id="IPR015867">
    <property type="entry name" value="N-reg_PII/ATP_PRibTrfase_C"/>
</dbReference>
<gene>
    <name evidence="2" type="ORF">SAMN05421828_102110</name>
</gene>
<dbReference type="SUPFAM" id="SSF54913">
    <property type="entry name" value="GlnB-like"/>
    <property type="match status" value="1"/>
</dbReference>
<reference evidence="2 3" key="1">
    <citation type="submission" date="2017-01" db="EMBL/GenBank/DDBJ databases">
        <authorList>
            <person name="Varghese N."/>
            <person name="Submissions S."/>
        </authorList>
    </citation>
    <scope>NUCLEOTIDE SEQUENCE [LARGE SCALE GENOMIC DNA]</scope>
    <source>
        <strain evidence="2 3">ATCC 35905</strain>
    </source>
</reference>
<dbReference type="Pfam" id="PF02641">
    <property type="entry name" value="DUF190"/>
    <property type="match status" value="1"/>
</dbReference>
<name>A0A8G2CI18_ACIRU</name>
<comment type="similarity">
    <text evidence="1">Belongs to the UPF0166 family.</text>
</comment>
<keyword evidence="3" id="KW-1185">Reference proteome</keyword>
<accession>A0A8G2CI18</accession>
<dbReference type="InterPro" id="IPR003793">
    <property type="entry name" value="UPF0166"/>
</dbReference>
<sequence>MTQPATMIRIAIHESDHGKRKSLMDDILKSLQSQGITGASVLRGIAGLSAKGIIHAADMLHFDVDLPLAIEFCTDTDTVDAIIATLVPMVPAGHVMSWPVVRHGG</sequence>
<dbReference type="Gene3D" id="3.30.70.120">
    <property type="match status" value="1"/>
</dbReference>
<evidence type="ECO:0000313" key="2">
    <source>
        <dbReference type="EMBL" id="SIQ17742.1"/>
    </source>
</evidence>
<protein>
    <recommendedName>
        <fullName evidence="4">PII-like signaling protein</fullName>
    </recommendedName>
</protein>
<dbReference type="PANTHER" id="PTHR35983">
    <property type="entry name" value="UPF0166 PROTEIN TM_0021"/>
    <property type="match status" value="1"/>
</dbReference>
<dbReference type="OrthoDB" id="9795599at2"/>
<evidence type="ECO:0008006" key="4">
    <source>
        <dbReference type="Google" id="ProtNLM"/>
    </source>
</evidence>
<dbReference type="EMBL" id="FTNE01000002">
    <property type="protein sequence ID" value="SIQ17742.1"/>
    <property type="molecule type" value="Genomic_DNA"/>
</dbReference>
<evidence type="ECO:0000313" key="3">
    <source>
        <dbReference type="Proteomes" id="UP000186308"/>
    </source>
</evidence>
<organism evidence="2 3">
    <name type="scientific">Acidiphilium rubrum</name>
    <dbReference type="NCBI Taxonomy" id="526"/>
    <lineage>
        <taxon>Bacteria</taxon>
        <taxon>Pseudomonadati</taxon>
        <taxon>Pseudomonadota</taxon>
        <taxon>Alphaproteobacteria</taxon>
        <taxon>Acetobacterales</taxon>
        <taxon>Acidocellaceae</taxon>
        <taxon>Acidiphilium</taxon>
    </lineage>
</organism>
<proteinExistence type="inferred from homology"/>
<evidence type="ECO:0000256" key="1">
    <source>
        <dbReference type="ARBA" id="ARBA00010554"/>
    </source>
</evidence>